<gene>
    <name evidence="3" type="ORF">Harman_40090</name>
</gene>
<keyword evidence="4" id="KW-1185">Reference proteome</keyword>
<dbReference type="AlphaFoldDB" id="A0A4C2ENA2"/>
<dbReference type="Pfam" id="PF26492">
    <property type="entry name" value="DUF8160"/>
    <property type="match status" value="1"/>
</dbReference>
<feature type="compositionally biased region" description="Acidic residues" evidence="1">
    <location>
        <begin position="47"/>
        <end position="57"/>
    </location>
</feature>
<evidence type="ECO:0000313" key="3">
    <source>
        <dbReference type="EMBL" id="GCF16074.1"/>
    </source>
</evidence>
<name>A0A4C2ENA2_9EURY</name>
<evidence type="ECO:0000313" key="4">
    <source>
        <dbReference type="Proteomes" id="UP000304382"/>
    </source>
</evidence>
<dbReference type="RefSeq" id="WP_137685460.1">
    <property type="nucleotide sequence ID" value="NZ_BIXZ01000015.1"/>
</dbReference>
<comment type="caution">
    <text evidence="3">The sequence shown here is derived from an EMBL/GenBank/DDBJ whole genome shotgun (WGS) entry which is preliminary data.</text>
</comment>
<feature type="compositionally biased region" description="Basic and acidic residues" evidence="1">
    <location>
        <begin position="33"/>
        <end position="45"/>
    </location>
</feature>
<reference evidence="3 4" key="1">
    <citation type="submission" date="2019-02" db="EMBL/GenBank/DDBJ databases">
        <title>Haloarcula mannanilyticum sp. nov., a mannan degrading haloarchaeon isolated from commercial salt.</title>
        <authorList>
            <person name="Enomoto S."/>
            <person name="Shimane Y."/>
            <person name="Kamekura M."/>
            <person name="Ito T."/>
            <person name="Moriya O."/>
            <person name="Ihara K."/>
            <person name="Takahashi-Ando N."/>
            <person name="Fukushima Y."/>
            <person name="Yoshida Y."/>
            <person name="Usama R."/>
            <person name="Takai K."/>
            <person name="Minegishi H."/>
        </authorList>
    </citation>
    <scope>NUCLEOTIDE SEQUENCE [LARGE SCALE GENOMIC DNA]</scope>
    <source>
        <strain evidence="3 4">MD130-1</strain>
    </source>
</reference>
<feature type="domain" description="DUF8160" evidence="2">
    <location>
        <begin position="3"/>
        <end position="131"/>
    </location>
</feature>
<accession>A0A4C2ENA2</accession>
<dbReference type="Proteomes" id="UP000304382">
    <property type="component" value="Unassembled WGS sequence"/>
</dbReference>
<proteinExistence type="predicted"/>
<protein>
    <recommendedName>
        <fullName evidence="2">DUF8160 domain-containing protein</fullName>
    </recommendedName>
</protein>
<dbReference type="OrthoDB" id="240542at2157"/>
<sequence>MSDDRSERLRQRRKESQERVQEESSSKTAEPAEVDKPSKPSKPSEPDNQDESSDGDDSSVKDEQVGTYMYLPKTQKKELERLYNVLKAEYEYEYDEEFEKNRAFYPLVVKYGLESLDDLDASEIRERLDSL</sequence>
<organism evidence="3 4">
    <name type="scientific">Haloarcula mannanilytica</name>
    <dbReference type="NCBI Taxonomy" id="2509225"/>
    <lineage>
        <taxon>Archaea</taxon>
        <taxon>Methanobacteriati</taxon>
        <taxon>Methanobacteriota</taxon>
        <taxon>Stenosarchaea group</taxon>
        <taxon>Halobacteria</taxon>
        <taxon>Halobacteriales</taxon>
        <taxon>Haloarculaceae</taxon>
        <taxon>Haloarcula</taxon>
    </lineage>
</organism>
<feature type="compositionally biased region" description="Basic and acidic residues" evidence="1">
    <location>
        <begin position="1"/>
        <end position="25"/>
    </location>
</feature>
<feature type="region of interest" description="Disordered" evidence="1">
    <location>
        <begin position="1"/>
        <end position="73"/>
    </location>
</feature>
<evidence type="ECO:0000256" key="1">
    <source>
        <dbReference type="SAM" id="MobiDB-lite"/>
    </source>
</evidence>
<evidence type="ECO:0000259" key="2">
    <source>
        <dbReference type="Pfam" id="PF26492"/>
    </source>
</evidence>
<dbReference type="EMBL" id="BIXZ01000015">
    <property type="protein sequence ID" value="GCF16074.1"/>
    <property type="molecule type" value="Genomic_DNA"/>
</dbReference>
<dbReference type="InterPro" id="IPR058474">
    <property type="entry name" value="DUF8160"/>
</dbReference>